<proteinExistence type="predicted"/>
<protein>
    <submittedName>
        <fullName evidence="4">Coiled-coil domain-containing protein 147</fullName>
    </submittedName>
</protein>
<keyword evidence="3" id="KW-1185">Reference proteome</keyword>
<feature type="coiled-coil region" evidence="2">
    <location>
        <begin position="295"/>
        <end position="400"/>
    </location>
</feature>
<dbReference type="AlphaFoldDB" id="A0A0N5CI90"/>
<evidence type="ECO:0000256" key="2">
    <source>
        <dbReference type="SAM" id="Coils"/>
    </source>
</evidence>
<keyword evidence="1 2" id="KW-0175">Coiled coil</keyword>
<evidence type="ECO:0000313" key="3">
    <source>
        <dbReference type="Proteomes" id="UP000046392"/>
    </source>
</evidence>
<dbReference type="SUPFAM" id="SSF57997">
    <property type="entry name" value="Tropomyosin"/>
    <property type="match status" value="1"/>
</dbReference>
<dbReference type="WBParaSite" id="SPAL_0001754700.1">
    <property type="protein sequence ID" value="SPAL_0001754700.1"/>
    <property type="gene ID" value="SPAL_0001754700"/>
</dbReference>
<organism evidence="3 4">
    <name type="scientific">Strongyloides papillosus</name>
    <name type="common">Intestinal threadworm</name>
    <dbReference type="NCBI Taxonomy" id="174720"/>
    <lineage>
        <taxon>Eukaryota</taxon>
        <taxon>Metazoa</taxon>
        <taxon>Ecdysozoa</taxon>
        <taxon>Nematoda</taxon>
        <taxon>Chromadorea</taxon>
        <taxon>Rhabditida</taxon>
        <taxon>Tylenchina</taxon>
        <taxon>Panagrolaimomorpha</taxon>
        <taxon>Strongyloidoidea</taxon>
        <taxon>Strongyloididae</taxon>
        <taxon>Strongyloides</taxon>
    </lineage>
</organism>
<dbReference type="PANTHER" id="PTHR32083">
    <property type="entry name" value="CILIA AND FLAGELLA-ASSOCIATED PROTEIN 58-RELATED"/>
    <property type="match status" value="1"/>
</dbReference>
<name>A0A0N5CI90_STREA</name>
<dbReference type="PANTHER" id="PTHR32083:SF48">
    <property type="entry name" value="TRANS-GOLGI NETWORK-LOCALIZED SYP41-INTERACTING PROTEIN 1"/>
    <property type="match status" value="1"/>
</dbReference>
<dbReference type="STRING" id="174720.A0A0N5CI90"/>
<accession>A0A0N5CI90</accession>
<dbReference type="Proteomes" id="UP000046392">
    <property type="component" value="Unplaced"/>
</dbReference>
<sequence length="529" mass="61390">MHKNYNKKQQNTKPHHTINVIESAIEKQSNILSTLAEKLSLFDVPKVTLTVVAIMTLFTPCLAWECEQIPPFYPLTYDQFEYTFSAFHKIEISEMIDICIAGEFRPVYKLGNIIIDMTTTPHIETKINDTNIDDCKPNILYTNSSNNDMFLRKPDPLTLTKDDQNILLEIYSYHRNFNYTCSSVMEVEMTIPEGKLVPTSSHRKRKRINNPDKTGDDCDELQKLADTAGERIKATNDALLLHQEMFDATKKELEMANQQISVFEDETKTAKRTIESQKNTIEQNKQTIVTITDQLAKVETSFNQARRTIESQKDELTDYKNKLIIKNDEVNSLETTIRLRDATISSLKNEIQHYNENLRNTQTTAEGAQNAALQAEQNHARQISKLRKEHETTITELERQHKLNMDNKISELTKLHNENIQNAIQIEIAKCESQRRHDAKQWNTETEKFKSECQLQRDAEIDNMKKIFDEQIKSLMNSVQFKVEAMETDDIKDGNQLLAKLKNSQKKSYSLNNDLKYVLRLNLQILRHQ</sequence>
<evidence type="ECO:0000256" key="1">
    <source>
        <dbReference type="ARBA" id="ARBA00023054"/>
    </source>
</evidence>
<reference evidence="4" key="1">
    <citation type="submission" date="2017-02" db="UniProtKB">
        <authorList>
            <consortium name="WormBaseParasite"/>
        </authorList>
    </citation>
    <scope>IDENTIFICATION</scope>
</reference>
<dbReference type="GO" id="GO:0005856">
    <property type="term" value="C:cytoskeleton"/>
    <property type="evidence" value="ECO:0007669"/>
    <property type="project" value="TreeGrafter"/>
</dbReference>
<evidence type="ECO:0000313" key="4">
    <source>
        <dbReference type="WBParaSite" id="SPAL_0001754700.1"/>
    </source>
</evidence>